<sequence length="134" mass="14788">MNNQQAAHLLQQKGLKRTKLRVALLQHFVKTPHAQSYADVKEALSVATDKSTLYRNLTAFEEAGLIHSINDHSGIGKYAFGQLPVKGDEHAHFVCESCETVYCVDGLLPAQPKLPRGFQTKQVQTIIKGICANC</sequence>
<dbReference type="InterPro" id="IPR002481">
    <property type="entry name" value="FUR"/>
</dbReference>
<dbReference type="Pfam" id="PF01475">
    <property type="entry name" value="FUR"/>
    <property type="match status" value="1"/>
</dbReference>
<dbReference type="Proteomes" id="UP000032726">
    <property type="component" value="Chromosome"/>
</dbReference>
<dbReference type="GO" id="GO:0003700">
    <property type="term" value="F:DNA-binding transcription factor activity"/>
    <property type="evidence" value="ECO:0007669"/>
    <property type="project" value="InterPro"/>
</dbReference>
<accession>A0A0D5YWI5</accession>
<proteinExistence type="predicted"/>
<evidence type="ECO:0000313" key="3">
    <source>
        <dbReference type="Proteomes" id="UP000032726"/>
    </source>
</evidence>
<dbReference type="EMBL" id="CP011071">
    <property type="protein sequence ID" value="AKA36259.1"/>
    <property type="molecule type" value="Genomic_DNA"/>
</dbReference>
<dbReference type="PANTHER" id="PTHR33202:SF22">
    <property type="entry name" value="HYDROGEN PEROXIDE SENSITIVE REPRESSOR"/>
    <property type="match status" value="1"/>
</dbReference>
<comment type="cofactor">
    <cofactor evidence="1">
        <name>Zn(2+)</name>
        <dbReference type="ChEBI" id="CHEBI:29105"/>
    </cofactor>
    <text evidence="1">Binds 1 zinc ion per subunit.</text>
</comment>
<dbReference type="HOGENOM" id="CLU_096072_6_1_10"/>
<feature type="binding site" evidence="1">
    <location>
        <position position="98"/>
    </location>
    <ligand>
        <name>Zn(2+)</name>
        <dbReference type="ChEBI" id="CHEBI:29105"/>
    </ligand>
</feature>
<dbReference type="AlphaFoldDB" id="A0A0D5YWI5"/>
<organism evidence="2 3">
    <name type="scientific">Flagellimonas lutaonensis</name>
    <dbReference type="NCBI Taxonomy" id="516051"/>
    <lineage>
        <taxon>Bacteria</taxon>
        <taxon>Pseudomonadati</taxon>
        <taxon>Bacteroidota</taxon>
        <taxon>Flavobacteriia</taxon>
        <taxon>Flavobacteriales</taxon>
        <taxon>Flavobacteriaceae</taxon>
        <taxon>Flagellimonas</taxon>
    </lineage>
</organism>
<gene>
    <name evidence="2" type="ORF">VC82_2699</name>
</gene>
<dbReference type="OrthoDB" id="594893at2"/>
<keyword evidence="3" id="KW-1185">Reference proteome</keyword>
<dbReference type="GO" id="GO:0008270">
    <property type="term" value="F:zinc ion binding"/>
    <property type="evidence" value="ECO:0007669"/>
    <property type="project" value="TreeGrafter"/>
</dbReference>
<feature type="binding site" evidence="1">
    <location>
        <position position="134"/>
    </location>
    <ligand>
        <name>Zn(2+)</name>
        <dbReference type="ChEBI" id="CHEBI:29105"/>
    </ligand>
</feature>
<protein>
    <recommendedName>
        <fullName evidence="4">Fur family transcriptional regulator</fullName>
    </recommendedName>
</protein>
<reference evidence="2 3" key="1">
    <citation type="submission" date="2015-03" db="EMBL/GenBank/DDBJ databases">
        <title>Complete genome sequence of Muricauda lutaonensis CC-HSB-11T, isolated from a coastal hot spring.</title>
        <authorList>
            <person name="Kim K.M."/>
        </authorList>
    </citation>
    <scope>NUCLEOTIDE SEQUENCE [LARGE SCALE GENOMIC DNA]</scope>
    <source>
        <strain evidence="2 3">CC-HSB-11</strain>
    </source>
</reference>
<dbReference type="GO" id="GO:0000976">
    <property type="term" value="F:transcription cis-regulatory region binding"/>
    <property type="evidence" value="ECO:0007669"/>
    <property type="project" value="TreeGrafter"/>
</dbReference>
<name>A0A0D5YWI5_9FLAO</name>
<dbReference type="STRING" id="516051.VC82_2699"/>
<evidence type="ECO:0000256" key="1">
    <source>
        <dbReference type="PIRSR" id="PIRSR602481-1"/>
    </source>
</evidence>
<dbReference type="GO" id="GO:0045892">
    <property type="term" value="P:negative regulation of DNA-templated transcription"/>
    <property type="evidence" value="ECO:0007669"/>
    <property type="project" value="TreeGrafter"/>
</dbReference>
<dbReference type="PANTHER" id="PTHR33202">
    <property type="entry name" value="ZINC UPTAKE REGULATION PROTEIN"/>
    <property type="match status" value="1"/>
</dbReference>
<feature type="binding site" evidence="1">
    <location>
        <position position="131"/>
    </location>
    <ligand>
        <name>Zn(2+)</name>
        <dbReference type="ChEBI" id="CHEBI:29105"/>
    </ligand>
</feature>
<keyword evidence="1" id="KW-0479">Metal-binding</keyword>
<dbReference type="RefSeq" id="WP_045802820.1">
    <property type="nucleotide sequence ID" value="NZ_CP011071.1"/>
</dbReference>
<feature type="binding site" evidence="1">
    <location>
        <position position="95"/>
    </location>
    <ligand>
        <name>Zn(2+)</name>
        <dbReference type="ChEBI" id="CHEBI:29105"/>
    </ligand>
</feature>
<dbReference type="KEGG" id="mlt:VC82_2699"/>
<dbReference type="GO" id="GO:1900376">
    <property type="term" value="P:regulation of secondary metabolite biosynthetic process"/>
    <property type="evidence" value="ECO:0007669"/>
    <property type="project" value="TreeGrafter"/>
</dbReference>
<dbReference type="InterPro" id="IPR036390">
    <property type="entry name" value="WH_DNA-bd_sf"/>
</dbReference>
<dbReference type="Gene3D" id="1.10.10.10">
    <property type="entry name" value="Winged helix-like DNA-binding domain superfamily/Winged helix DNA-binding domain"/>
    <property type="match status" value="1"/>
</dbReference>
<dbReference type="InterPro" id="IPR036388">
    <property type="entry name" value="WH-like_DNA-bd_sf"/>
</dbReference>
<evidence type="ECO:0000313" key="2">
    <source>
        <dbReference type="EMBL" id="AKA36259.1"/>
    </source>
</evidence>
<dbReference type="SUPFAM" id="SSF46785">
    <property type="entry name" value="Winged helix' DNA-binding domain"/>
    <property type="match status" value="1"/>
</dbReference>
<keyword evidence="1" id="KW-0862">Zinc</keyword>
<evidence type="ECO:0008006" key="4">
    <source>
        <dbReference type="Google" id="ProtNLM"/>
    </source>
</evidence>